<feature type="coiled-coil region" evidence="1">
    <location>
        <begin position="439"/>
        <end position="565"/>
    </location>
</feature>
<proteinExistence type="predicted"/>
<protein>
    <submittedName>
        <fullName evidence="3">Uncharacterized protein</fullName>
    </submittedName>
</protein>
<name>G0MA58_CAEBE</name>
<sequence>MENQLSKTDKTSERFEIQAQQMENRISETNEKIELMNRKLAHFTSSFNEKFNSLGEQFHLKQLDKKIEELSIKNSSEEDLNQFLAKIGDKFNEQQAEMNRRVDQIDRKMEKMMEMLIQTAATVGSASPGTQIIAPVQNNVTDTSQIALPQDANIIESSAPQSDPTECMIHPPVQRVSRFQDRDNFLKSQKEIKPEPRATPRRRTRVIDDNSWLTRASTPDNNDDAPQLTGQSAKVPEKTDEEHTPKLAQPTTFHESEVASKPEIHLNSDPNVAHVQPQATPRRRNRVIDDSSWLIRPSTPDDIPTGDVSQLTEQKTKVSDKTSDRRSPKLVQVTNFHELETALKIDSNVALTKEKEELLNNLKLLEENANSKKSNQEISHKLETPLESGCFQKTLNVGSNIAPANENEEPLGDQLLEETADLKKSFQKTSQEAALKPPRAQYLKEIADLKERLLQLDEKQEEFEEKSRMLRENDDVNRQHLENRVQDQLKAQEEQMKLRENELKQRLENKLQEFLETIKLIVRNSAGENGEKSRQQLEVRIQEQLKDQEEQMKLREDKLRMREQELDEKVNEIRLMEEHLGMKVDEIRSGEENLRRKMEKMMELVVQNTATVGTASPGTQVTSPVQDSSIDTSRNEASAPHSDPTDDIVRRSYQADEPTSEDEEIQQIEEQFQRAKAEQDRVYGEKLRLLQEQRREKNEKAEEERKRISGNLTRAASVRHSFHA</sequence>
<organism evidence="4">
    <name type="scientific">Caenorhabditis brenneri</name>
    <name type="common">Nematode worm</name>
    <dbReference type="NCBI Taxonomy" id="135651"/>
    <lineage>
        <taxon>Eukaryota</taxon>
        <taxon>Metazoa</taxon>
        <taxon>Ecdysozoa</taxon>
        <taxon>Nematoda</taxon>
        <taxon>Chromadorea</taxon>
        <taxon>Rhabditida</taxon>
        <taxon>Rhabditina</taxon>
        <taxon>Rhabditomorpha</taxon>
        <taxon>Rhabditoidea</taxon>
        <taxon>Rhabditidae</taxon>
        <taxon>Peloderinae</taxon>
        <taxon>Caenorhabditis</taxon>
    </lineage>
</organism>
<feature type="compositionally biased region" description="Polar residues" evidence="2">
    <location>
        <begin position="610"/>
        <end position="636"/>
    </location>
</feature>
<feature type="compositionally biased region" description="Basic and acidic residues" evidence="2">
    <location>
        <begin position="235"/>
        <end position="245"/>
    </location>
</feature>
<feature type="compositionally biased region" description="Basic and acidic residues" evidence="2">
    <location>
        <begin position="254"/>
        <end position="266"/>
    </location>
</feature>
<keyword evidence="1" id="KW-0175">Coiled coil</keyword>
<accession>G0MA58</accession>
<feature type="region of interest" description="Disordered" evidence="2">
    <location>
        <begin position="185"/>
        <end position="328"/>
    </location>
</feature>
<feature type="region of interest" description="Disordered" evidence="2">
    <location>
        <begin position="610"/>
        <end position="665"/>
    </location>
</feature>
<evidence type="ECO:0000313" key="4">
    <source>
        <dbReference type="Proteomes" id="UP000008068"/>
    </source>
</evidence>
<feature type="compositionally biased region" description="Basic and acidic residues" evidence="2">
    <location>
        <begin position="643"/>
        <end position="654"/>
    </location>
</feature>
<dbReference type="HOGENOM" id="CLU_382286_0_0_1"/>
<evidence type="ECO:0000256" key="2">
    <source>
        <dbReference type="SAM" id="MobiDB-lite"/>
    </source>
</evidence>
<feature type="compositionally biased region" description="Basic and acidic residues" evidence="2">
    <location>
        <begin position="314"/>
        <end position="327"/>
    </location>
</feature>
<keyword evidence="4" id="KW-1185">Reference proteome</keyword>
<evidence type="ECO:0000313" key="3">
    <source>
        <dbReference type="EMBL" id="EGT31043.1"/>
    </source>
</evidence>
<feature type="compositionally biased region" description="Polar residues" evidence="2">
    <location>
        <begin position="211"/>
        <end position="220"/>
    </location>
</feature>
<feature type="compositionally biased region" description="Basic and acidic residues" evidence="2">
    <location>
        <begin position="691"/>
        <end position="707"/>
    </location>
</feature>
<reference evidence="4" key="1">
    <citation type="submission" date="2011-07" db="EMBL/GenBank/DDBJ databases">
        <authorList>
            <consortium name="Caenorhabditis brenneri Sequencing and Analysis Consortium"/>
            <person name="Wilson R.K."/>
        </authorList>
    </citation>
    <scope>NUCLEOTIDE SEQUENCE [LARGE SCALE GENOMIC DNA]</scope>
    <source>
        <strain evidence="4">PB2801</strain>
    </source>
</reference>
<feature type="coiled-coil region" evidence="1">
    <location>
        <begin position="5"/>
        <end position="115"/>
    </location>
</feature>
<dbReference type="EMBL" id="GL379787">
    <property type="protein sequence ID" value="EGT31043.1"/>
    <property type="molecule type" value="Genomic_DNA"/>
</dbReference>
<evidence type="ECO:0000256" key="1">
    <source>
        <dbReference type="SAM" id="Coils"/>
    </source>
</evidence>
<dbReference type="InParanoid" id="G0MA58"/>
<dbReference type="AlphaFoldDB" id="G0MA58"/>
<feature type="region of interest" description="Disordered" evidence="2">
    <location>
        <begin position="691"/>
        <end position="724"/>
    </location>
</feature>
<feature type="coiled-coil region" evidence="1">
    <location>
        <begin position="348"/>
        <end position="375"/>
    </location>
</feature>
<feature type="compositionally biased region" description="Basic and acidic residues" evidence="2">
    <location>
        <begin position="185"/>
        <end position="198"/>
    </location>
</feature>
<gene>
    <name evidence="3" type="ORF">CAEBREN_21717</name>
</gene>
<dbReference type="Proteomes" id="UP000008068">
    <property type="component" value="Unassembled WGS sequence"/>
</dbReference>